<feature type="domain" description="DUF4236" evidence="1">
    <location>
        <begin position="3"/>
        <end position="56"/>
    </location>
</feature>
<proteinExistence type="predicted"/>
<name>A0A6B1DTW8_9CHLR</name>
<gene>
    <name evidence="2" type="ORF">F4Y08_07350</name>
</gene>
<dbReference type="EMBL" id="VXPY01000050">
    <property type="protein sequence ID" value="MYD90142.1"/>
    <property type="molecule type" value="Genomic_DNA"/>
</dbReference>
<dbReference type="Pfam" id="PF14020">
    <property type="entry name" value="DUF4236"/>
    <property type="match status" value="1"/>
</dbReference>
<comment type="caution">
    <text evidence="2">The sequence shown here is derived from an EMBL/GenBank/DDBJ whole genome shotgun (WGS) entry which is preliminary data.</text>
</comment>
<organism evidence="2">
    <name type="scientific">Caldilineaceae bacterium SB0662_bin_9</name>
    <dbReference type="NCBI Taxonomy" id="2605258"/>
    <lineage>
        <taxon>Bacteria</taxon>
        <taxon>Bacillati</taxon>
        <taxon>Chloroflexota</taxon>
        <taxon>Caldilineae</taxon>
        <taxon>Caldilineales</taxon>
        <taxon>Caldilineaceae</taxon>
    </lineage>
</organism>
<accession>A0A6B1DTW8</accession>
<dbReference type="AlphaFoldDB" id="A0A6B1DTW8"/>
<reference evidence="2" key="1">
    <citation type="submission" date="2019-09" db="EMBL/GenBank/DDBJ databases">
        <title>Characterisation of the sponge microbiome using genome-centric metagenomics.</title>
        <authorList>
            <person name="Engelberts J.P."/>
            <person name="Robbins S.J."/>
            <person name="De Goeij J.M."/>
            <person name="Aranda M."/>
            <person name="Bell S.C."/>
            <person name="Webster N.S."/>
        </authorList>
    </citation>
    <scope>NUCLEOTIDE SEQUENCE</scope>
    <source>
        <strain evidence="2">SB0662_bin_9</strain>
    </source>
</reference>
<dbReference type="InterPro" id="IPR011990">
    <property type="entry name" value="TPR-like_helical_dom_sf"/>
</dbReference>
<protein>
    <submittedName>
        <fullName evidence="2">DUF4236 domain-containing protein</fullName>
    </submittedName>
</protein>
<sequence>MAFRFFRRVRIAPGVHLNLSKGGVSMSAGPRGLKATVGTSGRRFTAGIPGTGLHYTKVAKPGRSGSRTSGATVRESEYAAPIRTGFWRNLGTSPEERGFVEGVNAIARGDDKAAVRHLDKARGLPDADFLSGALLIGEHKWEEAACLLQSAHASGDELGRLFDKYGANVRAQLAVSDEISVHVGADRIGVLLCLVEVYQSLSRQAEAIACLEQLLCLAGDDVVVQLSLVEFLMETRPASQDRGRKVVSVTQEIENVSELHAALLLYRGQALRDLGLPTAARDALTAGLRRRKDRRPEILNALRYERALVYLELKQKQRARRELETLYAADPDYEDVAERLGLEQVG</sequence>
<dbReference type="Gene3D" id="1.25.40.10">
    <property type="entry name" value="Tetratricopeptide repeat domain"/>
    <property type="match status" value="1"/>
</dbReference>
<evidence type="ECO:0000259" key="1">
    <source>
        <dbReference type="Pfam" id="PF14020"/>
    </source>
</evidence>
<evidence type="ECO:0000313" key="2">
    <source>
        <dbReference type="EMBL" id="MYD90142.1"/>
    </source>
</evidence>
<dbReference type="InterPro" id="IPR025330">
    <property type="entry name" value="DUF4236"/>
</dbReference>
<dbReference type="SUPFAM" id="SSF48452">
    <property type="entry name" value="TPR-like"/>
    <property type="match status" value="2"/>
</dbReference>